<dbReference type="Gene3D" id="3.40.50.2020">
    <property type="match status" value="1"/>
</dbReference>
<evidence type="ECO:0000256" key="9">
    <source>
        <dbReference type="ARBA" id="ARBA00022676"/>
    </source>
</evidence>
<dbReference type="Proteomes" id="UP000187185">
    <property type="component" value="Chromosome"/>
</dbReference>
<comment type="function">
    <text evidence="2 12">Catalyzes a salvage reaction resulting in the formation of AMP, that is energically less costly than de novo synthesis.</text>
</comment>
<dbReference type="HAMAP" id="MF_00004">
    <property type="entry name" value="Aden_phosphoribosyltr"/>
    <property type="match status" value="1"/>
</dbReference>
<comment type="similarity">
    <text evidence="5 12">Belongs to the purine/pyrimidine phosphoribosyltransferase family.</text>
</comment>
<proteinExistence type="inferred from homology"/>
<evidence type="ECO:0000256" key="8">
    <source>
        <dbReference type="ARBA" id="ARBA00022490"/>
    </source>
</evidence>
<dbReference type="EMBL" id="CP018762">
    <property type="protein sequence ID" value="APZ32960.1"/>
    <property type="molecule type" value="Genomic_DNA"/>
</dbReference>
<evidence type="ECO:0000256" key="4">
    <source>
        <dbReference type="ARBA" id="ARBA00004659"/>
    </source>
</evidence>
<dbReference type="GO" id="GO:0044209">
    <property type="term" value="P:AMP salvage"/>
    <property type="evidence" value="ECO:0007669"/>
    <property type="project" value="UniProtKB-UniRule"/>
</dbReference>
<keyword evidence="10 12" id="KW-0808">Transferase</keyword>
<dbReference type="InterPro" id="IPR000836">
    <property type="entry name" value="PRTase_dom"/>
</dbReference>
<dbReference type="OrthoDB" id="9803963at2"/>
<dbReference type="EC" id="2.4.2.7" evidence="7 12"/>
<evidence type="ECO:0000256" key="10">
    <source>
        <dbReference type="ARBA" id="ARBA00022679"/>
    </source>
</evidence>
<dbReference type="UniPathway" id="UPA00588">
    <property type="reaction ID" value="UER00646"/>
</dbReference>
<dbReference type="GO" id="GO:0003999">
    <property type="term" value="F:adenine phosphoribosyltransferase activity"/>
    <property type="evidence" value="ECO:0007669"/>
    <property type="project" value="UniProtKB-UniRule"/>
</dbReference>
<comment type="subcellular location">
    <subcellularLocation>
        <location evidence="3 12">Cytoplasm</location>
    </subcellularLocation>
</comment>
<dbReference type="GO" id="GO:0006166">
    <property type="term" value="P:purine ribonucleoside salvage"/>
    <property type="evidence" value="ECO:0007669"/>
    <property type="project" value="UniProtKB-KW"/>
</dbReference>
<evidence type="ECO:0000313" key="14">
    <source>
        <dbReference type="EMBL" id="APZ32960.1"/>
    </source>
</evidence>
<evidence type="ECO:0000256" key="1">
    <source>
        <dbReference type="ARBA" id="ARBA00000868"/>
    </source>
</evidence>
<evidence type="ECO:0000256" key="7">
    <source>
        <dbReference type="ARBA" id="ARBA00011893"/>
    </source>
</evidence>
<dbReference type="KEGG" id="maur:BOH66_00620"/>
<dbReference type="PANTHER" id="PTHR32315">
    <property type="entry name" value="ADENINE PHOSPHORIBOSYLTRANSFERASE"/>
    <property type="match status" value="1"/>
</dbReference>
<evidence type="ECO:0000256" key="3">
    <source>
        <dbReference type="ARBA" id="ARBA00004496"/>
    </source>
</evidence>
<dbReference type="KEGG" id="maur:BOH66_00565"/>
<dbReference type="GO" id="GO:0006168">
    <property type="term" value="P:adenine salvage"/>
    <property type="evidence" value="ECO:0007669"/>
    <property type="project" value="InterPro"/>
</dbReference>
<dbReference type="STRING" id="36805.BOH66_00565"/>
<dbReference type="Pfam" id="PF00156">
    <property type="entry name" value="Pribosyltran"/>
    <property type="match status" value="1"/>
</dbReference>
<evidence type="ECO:0000256" key="5">
    <source>
        <dbReference type="ARBA" id="ARBA00008391"/>
    </source>
</evidence>
<dbReference type="RefSeq" id="WP_076688345.1">
    <property type="nucleotide sequence ID" value="NZ_CP018762.1"/>
</dbReference>
<keyword evidence="9 12" id="KW-0328">Glycosyltransferase</keyword>
<dbReference type="NCBIfam" id="NF002636">
    <property type="entry name" value="PRK02304.1-5"/>
    <property type="match status" value="1"/>
</dbReference>
<evidence type="ECO:0000313" key="16">
    <source>
        <dbReference type="Proteomes" id="UP000187185"/>
    </source>
</evidence>
<dbReference type="PANTHER" id="PTHR32315:SF3">
    <property type="entry name" value="ADENINE PHOSPHORIBOSYLTRANSFERASE"/>
    <property type="match status" value="1"/>
</dbReference>
<evidence type="ECO:0000256" key="2">
    <source>
        <dbReference type="ARBA" id="ARBA00003968"/>
    </source>
</evidence>
<dbReference type="FunFam" id="3.40.50.2020:FF:000004">
    <property type="entry name" value="Adenine phosphoribosyltransferase"/>
    <property type="match status" value="1"/>
</dbReference>
<dbReference type="NCBIfam" id="NF002634">
    <property type="entry name" value="PRK02304.1-3"/>
    <property type="match status" value="1"/>
</dbReference>
<evidence type="ECO:0000256" key="11">
    <source>
        <dbReference type="ARBA" id="ARBA00022726"/>
    </source>
</evidence>
<dbReference type="InterPro" id="IPR029057">
    <property type="entry name" value="PRTase-like"/>
</dbReference>
<gene>
    <name evidence="12" type="primary">apt</name>
    <name evidence="14" type="ORF">BOH66_00565</name>
    <name evidence="15" type="ORF">BOH66_00620</name>
</gene>
<keyword evidence="16" id="KW-1185">Reference proteome</keyword>
<keyword evidence="11 12" id="KW-0660">Purine salvage</keyword>
<evidence type="ECO:0000313" key="15">
    <source>
        <dbReference type="EMBL" id="APZ32967.1"/>
    </source>
</evidence>
<dbReference type="GO" id="GO:0005737">
    <property type="term" value="C:cytoplasm"/>
    <property type="evidence" value="ECO:0007669"/>
    <property type="project" value="UniProtKB-SubCell"/>
</dbReference>
<dbReference type="InterPro" id="IPR005764">
    <property type="entry name" value="Ade_phspho_trans"/>
</dbReference>
<dbReference type="AlphaFoldDB" id="A0A1P8U4E1"/>
<comment type="catalytic activity">
    <reaction evidence="1 12">
        <text>AMP + diphosphate = 5-phospho-alpha-D-ribose 1-diphosphate + adenine</text>
        <dbReference type="Rhea" id="RHEA:16609"/>
        <dbReference type="ChEBI" id="CHEBI:16708"/>
        <dbReference type="ChEBI" id="CHEBI:33019"/>
        <dbReference type="ChEBI" id="CHEBI:58017"/>
        <dbReference type="ChEBI" id="CHEBI:456215"/>
        <dbReference type="EC" id="2.4.2.7"/>
    </reaction>
</comment>
<organism evidence="15 16">
    <name type="scientific">Microbacterium aurum</name>
    <dbReference type="NCBI Taxonomy" id="36805"/>
    <lineage>
        <taxon>Bacteria</taxon>
        <taxon>Bacillati</taxon>
        <taxon>Actinomycetota</taxon>
        <taxon>Actinomycetes</taxon>
        <taxon>Micrococcales</taxon>
        <taxon>Microbacteriaceae</taxon>
        <taxon>Microbacterium</taxon>
    </lineage>
</organism>
<sequence length="172" mass="17487">MTSAALAHAESLIASIPDFPEPGVLFRDISPLLADAAALRTVVDAVIAPFAGEFDVVAGVEARGFMLAGAVAIAAGVGMAPIRKAGKLPRPAASVSYALEYGTAQIEMSDDLPRGTRVLLVDDILATGGTLRAGQQLLAELGLELAGTAVLMELASLGGQEVAGPVHAVFRV</sequence>
<feature type="domain" description="Phosphoribosyltransferase" evidence="13">
    <location>
        <begin position="50"/>
        <end position="153"/>
    </location>
</feature>
<comment type="pathway">
    <text evidence="4 12">Purine metabolism; AMP biosynthesis via salvage pathway; AMP from adenine: step 1/1.</text>
</comment>
<accession>A0A1P8U4E1</accession>
<evidence type="ECO:0000256" key="6">
    <source>
        <dbReference type="ARBA" id="ARBA00011738"/>
    </source>
</evidence>
<dbReference type="InterPro" id="IPR050054">
    <property type="entry name" value="UPRTase/APRTase"/>
</dbReference>
<dbReference type="CDD" id="cd06223">
    <property type="entry name" value="PRTases_typeI"/>
    <property type="match status" value="1"/>
</dbReference>
<dbReference type="GO" id="GO:0016208">
    <property type="term" value="F:AMP binding"/>
    <property type="evidence" value="ECO:0007669"/>
    <property type="project" value="TreeGrafter"/>
</dbReference>
<keyword evidence="8 12" id="KW-0963">Cytoplasm</keyword>
<protein>
    <recommendedName>
        <fullName evidence="7 12">Adenine phosphoribosyltransferase</fullName>
        <shortName evidence="12">APRT</shortName>
        <ecNumber evidence="7 12">2.4.2.7</ecNumber>
    </recommendedName>
</protein>
<evidence type="ECO:0000259" key="13">
    <source>
        <dbReference type="Pfam" id="PF00156"/>
    </source>
</evidence>
<dbReference type="GO" id="GO:0002055">
    <property type="term" value="F:adenine binding"/>
    <property type="evidence" value="ECO:0007669"/>
    <property type="project" value="TreeGrafter"/>
</dbReference>
<dbReference type="SUPFAM" id="SSF53271">
    <property type="entry name" value="PRTase-like"/>
    <property type="match status" value="1"/>
</dbReference>
<dbReference type="EMBL" id="CP018762">
    <property type="protein sequence ID" value="APZ32967.1"/>
    <property type="molecule type" value="Genomic_DNA"/>
</dbReference>
<evidence type="ECO:0000256" key="12">
    <source>
        <dbReference type="HAMAP-Rule" id="MF_00004"/>
    </source>
</evidence>
<reference evidence="15 16" key="1">
    <citation type="submission" date="2016-12" db="EMBL/GenBank/DDBJ databases">
        <title>Complete genome sequence of Microbacterium aurum KACC 15219.</title>
        <authorList>
            <person name="Jung Y."/>
            <person name="Shin J.-H."/>
            <person name="Lee Y.-J."/>
            <person name="Yi H."/>
            <person name="Bahn Y.-S."/>
            <person name="Kim J.F."/>
            <person name="Lee D.-W."/>
        </authorList>
    </citation>
    <scope>NUCLEOTIDE SEQUENCE [LARGE SCALE GENOMIC DNA]</scope>
    <source>
        <strain evidence="15 16">KACC 15219</strain>
    </source>
</reference>
<name>A0A1P8U4E1_9MICO</name>
<comment type="subunit">
    <text evidence="6 12">Homodimer.</text>
</comment>